<feature type="region of interest" description="Disordered" evidence="1">
    <location>
        <begin position="1"/>
        <end position="20"/>
    </location>
</feature>
<evidence type="ECO:0000313" key="3">
    <source>
        <dbReference type="Proteomes" id="UP001055439"/>
    </source>
</evidence>
<gene>
    <name evidence="2" type="ORF">MUK42_18536</name>
</gene>
<organism evidence="2 3">
    <name type="scientific">Musa troglodytarum</name>
    <name type="common">fe'i banana</name>
    <dbReference type="NCBI Taxonomy" id="320322"/>
    <lineage>
        <taxon>Eukaryota</taxon>
        <taxon>Viridiplantae</taxon>
        <taxon>Streptophyta</taxon>
        <taxon>Embryophyta</taxon>
        <taxon>Tracheophyta</taxon>
        <taxon>Spermatophyta</taxon>
        <taxon>Magnoliopsida</taxon>
        <taxon>Liliopsida</taxon>
        <taxon>Zingiberales</taxon>
        <taxon>Musaceae</taxon>
        <taxon>Musa</taxon>
    </lineage>
</organism>
<evidence type="ECO:0000313" key="2">
    <source>
        <dbReference type="EMBL" id="URE06866.1"/>
    </source>
</evidence>
<name>A0A9E7G2C6_9LILI</name>
<sequence>MRTRCSSHTTTLRSSNGQSLQLSPCDSHLSLSSCGTQFVVYYPKVDEISLFIINTTTNPSVRSIPLFYLLCFDIHMNRISQLS</sequence>
<reference evidence="2" key="1">
    <citation type="submission" date="2022-05" db="EMBL/GenBank/DDBJ databases">
        <title>The Musa troglodytarum L. genome provides insights into the mechanism of non-climacteric behaviour and enrichment of carotenoids.</title>
        <authorList>
            <person name="Wang J."/>
        </authorList>
    </citation>
    <scope>NUCLEOTIDE SEQUENCE</scope>
    <source>
        <tissue evidence="2">Leaf</tissue>
    </source>
</reference>
<keyword evidence="3" id="KW-1185">Reference proteome</keyword>
<protein>
    <submittedName>
        <fullName evidence="2">Expp1 protein</fullName>
    </submittedName>
</protein>
<accession>A0A9E7G2C6</accession>
<evidence type="ECO:0000256" key="1">
    <source>
        <dbReference type="SAM" id="MobiDB-lite"/>
    </source>
</evidence>
<dbReference type="OrthoDB" id="1724341at2759"/>
<dbReference type="Proteomes" id="UP001055439">
    <property type="component" value="Chromosome 5"/>
</dbReference>
<proteinExistence type="predicted"/>
<dbReference type="AlphaFoldDB" id="A0A9E7G2C6"/>
<dbReference type="EMBL" id="CP097507">
    <property type="protein sequence ID" value="URE06866.1"/>
    <property type="molecule type" value="Genomic_DNA"/>
</dbReference>